<evidence type="ECO:0000256" key="2">
    <source>
        <dbReference type="SAM" id="Phobius"/>
    </source>
</evidence>
<dbReference type="EMBL" id="CP049863">
    <property type="protein sequence ID" value="QIK64386.1"/>
    <property type="molecule type" value="Genomic_DNA"/>
</dbReference>
<feature type="domain" description="SpaA-like prealbumin fold" evidence="3">
    <location>
        <begin position="589"/>
        <end position="681"/>
    </location>
</feature>
<keyword evidence="2" id="KW-0472">Membrane</keyword>
<dbReference type="InterPro" id="IPR026588">
    <property type="entry name" value="Choice_anch_A"/>
</dbReference>
<protein>
    <submittedName>
        <fullName evidence="5">Choice-of-anchor A family protein</fullName>
    </submittedName>
</protein>
<keyword evidence="6" id="KW-1185">Reference proteome</keyword>
<proteinExistence type="predicted"/>
<dbReference type="Proteomes" id="UP000502677">
    <property type="component" value="Chromosome"/>
</dbReference>
<gene>
    <name evidence="5" type="ORF">G7068_15105</name>
</gene>
<feature type="region of interest" description="Disordered" evidence="1">
    <location>
        <begin position="46"/>
        <end position="65"/>
    </location>
</feature>
<organism evidence="5 6">
    <name type="scientific">Leucobacter viscericola</name>
    <dbReference type="NCBI Taxonomy" id="2714935"/>
    <lineage>
        <taxon>Bacteria</taxon>
        <taxon>Bacillati</taxon>
        <taxon>Actinomycetota</taxon>
        <taxon>Actinomycetes</taxon>
        <taxon>Micrococcales</taxon>
        <taxon>Microbacteriaceae</taxon>
        <taxon>Leucobacter</taxon>
    </lineage>
</organism>
<dbReference type="AlphaFoldDB" id="A0A6G7XIS5"/>
<dbReference type="NCBIfam" id="TIGR04215">
    <property type="entry name" value="choice_anch_A"/>
    <property type="match status" value="1"/>
</dbReference>
<feature type="domain" description="SpaA-like prealbumin fold" evidence="3">
    <location>
        <begin position="696"/>
        <end position="786"/>
    </location>
</feature>
<name>A0A6G7XIS5_9MICO</name>
<keyword evidence="2" id="KW-1133">Transmembrane helix</keyword>
<evidence type="ECO:0000313" key="6">
    <source>
        <dbReference type="Proteomes" id="UP000502677"/>
    </source>
</evidence>
<evidence type="ECO:0000259" key="4">
    <source>
        <dbReference type="Pfam" id="PF20597"/>
    </source>
</evidence>
<dbReference type="Pfam" id="PF20597">
    <property type="entry name" value="pAdhesive_15"/>
    <property type="match status" value="1"/>
</dbReference>
<feature type="domain" description="SpaA-like prealbumin fold" evidence="3">
    <location>
        <begin position="478"/>
        <end position="570"/>
    </location>
</feature>
<feature type="domain" description="Choice-of-anchor A" evidence="4">
    <location>
        <begin position="74"/>
        <end position="305"/>
    </location>
</feature>
<accession>A0A6G7XIS5</accession>
<dbReference type="RefSeq" id="WP_166292719.1">
    <property type="nucleotide sequence ID" value="NZ_CP049863.1"/>
</dbReference>
<dbReference type="Pfam" id="PF19403">
    <property type="entry name" value="SpaA_2"/>
    <property type="match status" value="3"/>
</dbReference>
<feature type="transmembrane region" description="Helical" evidence="2">
    <location>
        <begin position="813"/>
        <end position="833"/>
    </location>
</feature>
<evidence type="ECO:0000313" key="5">
    <source>
        <dbReference type="EMBL" id="QIK64386.1"/>
    </source>
</evidence>
<keyword evidence="2" id="KW-0812">Transmembrane</keyword>
<reference evidence="5 6" key="1">
    <citation type="submission" date="2020-03" db="EMBL/GenBank/DDBJ databases">
        <title>Leucobacter sp. nov., isolated from beetles.</title>
        <authorList>
            <person name="Hyun D.-W."/>
            <person name="Bae J.-W."/>
        </authorList>
    </citation>
    <scope>NUCLEOTIDE SEQUENCE [LARGE SCALE GENOMIC DNA]</scope>
    <source>
        <strain evidence="5 6">HDW9C</strain>
    </source>
</reference>
<evidence type="ECO:0000256" key="1">
    <source>
        <dbReference type="SAM" id="MobiDB-lite"/>
    </source>
</evidence>
<evidence type="ECO:0000259" key="3">
    <source>
        <dbReference type="Pfam" id="PF19403"/>
    </source>
</evidence>
<sequence>MRGKSYRGIGRRIAATVLVAGLGIALLPGITPAGAVDPDNFLPGPCEGPLCPSGDFPPTSDASEDQGYRDEAVNIFAGGNIEVSGAAAEMEGKIVTLGDFTQNKGPEVGYRGYNVGRVGKGSQVQPPSGSDFLTVGGKFSLAAGNTIWSSPGVIRYAEAGDIQGNVDSPWVRDPEAAAAYRGVVPGLTARSLCLATQPVTGTAQIAAGVVRFAGDGASMRQVFEVKGSIPESGSSPLNGVQFTGVPDGATVIVNMTGVSPQIITNGGSVDDSSQWNKMRSRLLWNFPNATSVALRGFQQFQGSVLIGNPGSTTQVSVPGLAGRFFTAGSIRHVSEPGFGGAGGEFHSYPFLGSLPDCSGGVNPIPPETNISIQKTWVVNGQSYADGEQPYGLSAVPQLDGTSVTWGTKQAGKTAGNSVVVGETMAGEMPALCTLDSSRLTVENGTEVDKPIPHTMVLAEGDNSVTITNTVSCRSRINLVKQVVGGKRTPSEWKLVVTPKANILAGDKAQTVVGSDQGVSVEVNPGTTYELSETGPLTDYHLSSLRCNVGDSGAYIDVTEVTPGARDNITCIFVNSVNDPAIPPLKTIDSKLTLVKVVDNGKTQKRYGPTDWTLHAVGSFDHVSGTSGSDEASEVPVNEGTYQLSEEGPRGYTASPWVCKGARSSTATSVTVGKGDHAVCTVTNTAEPDDNRSVLPKLTLIKKVDNGTSRAIRTPQDWTLHAAGPQSLEGVSADRSVTEVEVKAGTYKLSETGPRGYKASDWKCEGATKSTATSVTVAAGDHAVCTVTNTVVSTETGSKGPKSQSGPLARTGSGLLISAALIGIGLTAAGVLIVRGRRSA</sequence>
<dbReference type="InterPro" id="IPR045826">
    <property type="entry name" value="SpaA_PFL_dom_2"/>
</dbReference>
<dbReference type="KEGG" id="lvi:G7068_15105"/>